<name>A0A8H7ZPV6_9FUNG</name>
<protein>
    <submittedName>
        <fullName evidence="2">Uncharacterized protein</fullName>
    </submittedName>
</protein>
<organism evidence="2 3">
    <name type="scientific">Olpidium bornovanus</name>
    <dbReference type="NCBI Taxonomy" id="278681"/>
    <lineage>
        <taxon>Eukaryota</taxon>
        <taxon>Fungi</taxon>
        <taxon>Fungi incertae sedis</taxon>
        <taxon>Olpidiomycota</taxon>
        <taxon>Olpidiomycotina</taxon>
        <taxon>Olpidiomycetes</taxon>
        <taxon>Olpidiales</taxon>
        <taxon>Olpidiaceae</taxon>
        <taxon>Olpidium</taxon>
    </lineage>
</organism>
<feature type="compositionally biased region" description="Basic and acidic residues" evidence="1">
    <location>
        <begin position="64"/>
        <end position="80"/>
    </location>
</feature>
<reference evidence="2 3" key="1">
    <citation type="journal article" name="Sci. Rep.">
        <title>Genome-scale phylogenetic analyses confirm Olpidium as the closest living zoosporic fungus to the non-flagellated, terrestrial fungi.</title>
        <authorList>
            <person name="Chang Y."/>
            <person name="Rochon D."/>
            <person name="Sekimoto S."/>
            <person name="Wang Y."/>
            <person name="Chovatia M."/>
            <person name="Sandor L."/>
            <person name="Salamov A."/>
            <person name="Grigoriev I.V."/>
            <person name="Stajich J.E."/>
            <person name="Spatafora J.W."/>
        </authorList>
    </citation>
    <scope>NUCLEOTIDE SEQUENCE [LARGE SCALE GENOMIC DNA]</scope>
    <source>
        <strain evidence="2">S191</strain>
    </source>
</reference>
<comment type="caution">
    <text evidence="2">The sequence shown here is derived from an EMBL/GenBank/DDBJ whole genome shotgun (WGS) entry which is preliminary data.</text>
</comment>
<gene>
    <name evidence="2" type="ORF">BJ554DRAFT_3187</name>
</gene>
<evidence type="ECO:0000313" key="2">
    <source>
        <dbReference type="EMBL" id="KAG5456933.1"/>
    </source>
</evidence>
<dbReference type="Proteomes" id="UP000673691">
    <property type="component" value="Unassembled WGS sequence"/>
</dbReference>
<dbReference type="AlphaFoldDB" id="A0A8H7ZPV6"/>
<accession>A0A8H7ZPV6</accession>
<evidence type="ECO:0000313" key="3">
    <source>
        <dbReference type="Proteomes" id="UP000673691"/>
    </source>
</evidence>
<sequence>MLERCEHENGSLSHPRLGLEEDVHAQNGLRDALLLNCNCQRARSKPRLETSAKLTAAQGTETSTEARKPPRPVGKRDLRSGARNHSPRSPGGVPAKQQEVSEARRVHANVASLVVLIDFPVAFCRIFRGSHGQAVVPDGRNTVGMLEGIHFLVVVDEVIAVVCHCFTLRLQRIDRQGKDGLAAKARFSKDVAFFHI</sequence>
<evidence type="ECO:0000256" key="1">
    <source>
        <dbReference type="SAM" id="MobiDB-lite"/>
    </source>
</evidence>
<dbReference type="EMBL" id="JAEFCI010010919">
    <property type="protein sequence ID" value="KAG5456933.1"/>
    <property type="molecule type" value="Genomic_DNA"/>
</dbReference>
<feature type="region of interest" description="Disordered" evidence="1">
    <location>
        <begin position="46"/>
        <end position="100"/>
    </location>
</feature>
<keyword evidence="3" id="KW-1185">Reference proteome</keyword>
<proteinExistence type="predicted"/>